<comment type="caution">
    <text evidence="4">The sequence shown here is derived from an EMBL/GenBank/DDBJ whole genome shotgun (WGS) entry which is preliminary data.</text>
</comment>
<feature type="region of interest" description="Disordered" evidence="2">
    <location>
        <begin position="123"/>
        <end position="154"/>
    </location>
</feature>
<keyword evidence="5" id="KW-1185">Reference proteome</keyword>
<dbReference type="GO" id="GO:0000723">
    <property type="term" value="P:telomere maintenance"/>
    <property type="evidence" value="ECO:0007669"/>
    <property type="project" value="InterPro"/>
</dbReference>
<dbReference type="Pfam" id="PF05970">
    <property type="entry name" value="PIF1"/>
    <property type="match status" value="1"/>
</dbReference>
<keyword evidence="1" id="KW-0233">DNA recombination</keyword>
<organism evidence="4 5">
    <name type="scientific">Crepidotus variabilis</name>
    <dbReference type="NCBI Taxonomy" id="179855"/>
    <lineage>
        <taxon>Eukaryota</taxon>
        <taxon>Fungi</taxon>
        <taxon>Dikarya</taxon>
        <taxon>Basidiomycota</taxon>
        <taxon>Agaricomycotina</taxon>
        <taxon>Agaricomycetes</taxon>
        <taxon>Agaricomycetidae</taxon>
        <taxon>Agaricales</taxon>
        <taxon>Agaricineae</taxon>
        <taxon>Crepidotaceae</taxon>
        <taxon>Crepidotus</taxon>
    </lineage>
</organism>
<feature type="domain" description="DNA helicase Pif1-like DEAD-box helicase" evidence="3">
    <location>
        <begin position="416"/>
        <end position="487"/>
    </location>
</feature>
<keyword evidence="1" id="KW-0347">Helicase</keyword>
<keyword evidence="1" id="KW-0227">DNA damage</keyword>
<dbReference type="GO" id="GO:0006281">
    <property type="term" value="P:DNA repair"/>
    <property type="evidence" value="ECO:0007669"/>
    <property type="project" value="UniProtKB-KW"/>
</dbReference>
<sequence>MIGGSPDRQQTAKSLLTKMVNSLTAKMEIGSPMACLYLLGNPDHYTSHTFKTFYWRPFVREVQKPWASKENEDQPEKVLLNKNLGKFVGLSPIDDYIFRPLQYENVNLYNWICGSQKERRSKKDQEVFEDEDLEEESANSEQNDKQSFTSFINGHPQRETHHTQFIAANPDIVPNFIGGTLPRRDQGDYEYYCTTMLALFKPWRSGCDIRKDNELWDTAFNNHHFSEREKQLMNNFNLKYECNDARDDYATQAKSKSEEDGITMSWENNHDMEEINEDDAYNSIPLSEDQEDSDPFLSTHSNSDYFAKETEMRHMEVLIEKTGWLNENNNENFVSPKPIFKPQVVMNSSQWKALIQSQRKLALTQKVAHLKSIKPTEIECEGKVIVSDISYIDQNFQASSPVDQKLIDNVVVDFSLNAEQSRAFCIIANHATILHPKQLKMYLGGMGGTGKSQVIKALITYFDRRNEGHRILILAPTGTAAALLNGST</sequence>
<dbReference type="InterPro" id="IPR010285">
    <property type="entry name" value="DNA_helicase_pif1-like_DEAD"/>
</dbReference>
<evidence type="ECO:0000313" key="5">
    <source>
        <dbReference type="Proteomes" id="UP000807306"/>
    </source>
</evidence>
<proteinExistence type="inferred from homology"/>
<keyword evidence="1" id="KW-0547">Nucleotide-binding</keyword>
<evidence type="ECO:0000256" key="1">
    <source>
        <dbReference type="RuleBase" id="RU363044"/>
    </source>
</evidence>
<protein>
    <recommendedName>
        <fullName evidence="1">ATP-dependent DNA helicase</fullName>
        <ecNumber evidence="1">5.6.2.3</ecNumber>
    </recommendedName>
</protein>
<feature type="compositionally biased region" description="Acidic residues" evidence="2">
    <location>
        <begin position="127"/>
        <end position="138"/>
    </location>
</feature>
<feature type="non-terminal residue" evidence="4">
    <location>
        <position position="488"/>
    </location>
</feature>
<evidence type="ECO:0000256" key="2">
    <source>
        <dbReference type="SAM" id="MobiDB-lite"/>
    </source>
</evidence>
<dbReference type="Gene3D" id="3.40.50.300">
    <property type="entry name" value="P-loop containing nucleotide triphosphate hydrolases"/>
    <property type="match status" value="1"/>
</dbReference>
<dbReference type="GO" id="GO:0005524">
    <property type="term" value="F:ATP binding"/>
    <property type="evidence" value="ECO:0007669"/>
    <property type="project" value="UniProtKB-KW"/>
</dbReference>
<keyword evidence="1" id="KW-0067">ATP-binding</keyword>
<keyword evidence="1" id="KW-0378">Hydrolase</keyword>
<dbReference type="EC" id="5.6.2.3" evidence="1"/>
<gene>
    <name evidence="4" type="ORF">CPB83DRAFT_736156</name>
</gene>
<dbReference type="OrthoDB" id="3259294at2759"/>
<feature type="compositionally biased region" description="Polar residues" evidence="2">
    <location>
        <begin position="139"/>
        <end position="152"/>
    </location>
</feature>
<comment type="catalytic activity">
    <reaction evidence="1">
        <text>ATP + H2O = ADP + phosphate + H(+)</text>
        <dbReference type="Rhea" id="RHEA:13065"/>
        <dbReference type="ChEBI" id="CHEBI:15377"/>
        <dbReference type="ChEBI" id="CHEBI:15378"/>
        <dbReference type="ChEBI" id="CHEBI:30616"/>
        <dbReference type="ChEBI" id="CHEBI:43474"/>
        <dbReference type="ChEBI" id="CHEBI:456216"/>
        <dbReference type="EC" id="5.6.2.3"/>
    </reaction>
</comment>
<accession>A0A9P6BCR1</accession>
<dbReference type="GO" id="GO:0006310">
    <property type="term" value="P:DNA recombination"/>
    <property type="evidence" value="ECO:0007669"/>
    <property type="project" value="UniProtKB-KW"/>
</dbReference>
<dbReference type="InterPro" id="IPR027417">
    <property type="entry name" value="P-loop_NTPase"/>
</dbReference>
<comment type="similarity">
    <text evidence="1">Belongs to the helicase family.</text>
</comment>
<comment type="cofactor">
    <cofactor evidence="1">
        <name>Mg(2+)</name>
        <dbReference type="ChEBI" id="CHEBI:18420"/>
    </cofactor>
</comment>
<dbReference type="Proteomes" id="UP000807306">
    <property type="component" value="Unassembled WGS sequence"/>
</dbReference>
<reference evidence="4" key="1">
    <citation type="submission" date="2020-11" db="EMBL/GenBank/DDBJ databases">
        <authorList>
            <consortium name="DOE Joint Genome Institute"/>
            <person name="Ahrendt S."/>
            <person name="Riley R."/>
            <person name="Andreopoulos W."/>
            <person name="Labutti K."/>
            <person name="Pangilinan J."/>
            <person name="Ruiz-Duenas F.J."/>
            <person name="Barrasa J.M."/>
            <person name="Sanchez-Garcia M."/>
            <person name="Camarero S."/>
            <person name="Miyauchi S."/>
            <person name="Serrano A."/>
            <person name="Linde D."/>
            <person name="Babiker R."/>
            <person name="Drula E."/>
            <person name="Ayuso-Fernandez I."/>
            <person name="Pacheco R."/>
            <person name="Padilla G."/>
            <person name="Ferreira P."/>
            <person name="Barriuso J."/>
            <person name="Kellner H."/>
            <person name="Castanera R."/>
            <person name="Alfaro M."/>
            <person name="Ramirez L."/>
            <person name="Pisabarro A.G."/>
            <person name="Kuo A."/>
            <person name="Tritt A."/>
            <person name="Lipzen A."/>
            <person name="He G."/>
            <person name="Yan M."/>
            <person name="Ng V."/>
            <person name="Cullen D."/>
            <person name="Martin F."/>
            <person name="Rosso M.-N."/>
            <person name="Henrissat B."/>
            <person name="Hibbett D."/>
            <person name="Martinez A.T."/>
            <person name="Grigoriev I.V."/>
        </authorList>
    </citation>
    <scope>NUCLEOTIDE SEQUENCE</scope>
    <source>
        <strain evidence="4">CBS 506.95</strain>
    </source>
</reference>
<name>A0A9P6BCR1_9AGAR</name>
<dbReference type="GO" id="GO:0016787">
    <property type="term" value="F:hydrolase activity"/>
    <property type="evidence" value="ECO:0007669"/>
    <property type="project" value="UniProtKB-KW"/>
</dbReference>
<evidence type="ECO:0000313" key="4">
    <source>
        <dbReference type="EMBL" id="KAF9521442.1"/>
    </source>
</evidence>
<dbReference type="AlphaFoldDB" id="A0A9P6BCR1"/>
<evidence type="ECO:0000259" key="3">
    <source>
        <dbReference type="Pfam" id="PF05970"/>
    </source>
</evidence>
<dbReference type="EMBL" id="MU158063">
    <property type="protein sequence ID" value="KAF9521442.1"/>
    <property type="molecule type" value="Genomic_DNA"/>
</dbReference>
<dbReference type="GO" id="GO:0043139">
    <property type="term" value="F:5'-3' DNA helicase activity"/>
    <property type="evidence" value="ECO:0007669"/>
    <property type="project" value="UniProtKB-EC"/>
</dbReference>
<keyword evidence="1" id="KW-0234">DNA repair</keyword>
<dbReference type="SUPFAM" id="SSF52540">
    <property type="entry name" value="P-loop containing nucleoside triphosphate hydrolases"/>
    <property type="match status" value="1"/>
</dbReference>